<keyword evidence="3" id="KW-1185">Reference proteome</keyword>
<gene>
    <name evidence="1" type="ORF">SI7747_15017697</name>
    <name evidence="2" type="ORF">SI8410_15019059</name>
</gene>
<proteinExistence type="predicted"/>
<dbReference type="Proteomes" id="UP000663760">
    <property type="component" value="Chromosome 15"/>
</dbReference>
<dbReference type="EMBL" id="LR743602">
    <property type="protein sequence ID" value="CAA2632057.1"/>
    <property type="molecule type" value="Genomic_DNA"/>
</dbReference>
<organism evidence="1">
    <name type="scientific">Spirodela intermedia</name>
    <name type="common">Intermediate duckweed</name>
    <dbReference type="NCBI Taxonomy" id="51605"/>
    <lineage>
        <taxon>Eukaryota</taxon>
        <taxon>Viridiplantae</taxon>
        <taxon>Streptophyta</taxon>
        <taxon>Embryophyta</taxon>
        <taxon>Tracheophyta</taxon>
        <taxon>Spermatophyta</taxon>
        <taxon>Magnoliopsida</taxon>
        <taxon>Liliopsida</taxon>
        <taxon>Araceae</taxon>
        <taxon>Lemnoideae</taxon>
        <taxon>Spirodela</taxon>
    </lineage>
</organism>
<name>A0A7I8JMD4_SPIIN</name>
<evidence type="ECO:0000313" key="3">
    <source>
        <dbReference type="Proteomes" id="UP000663760"/>
    </source>
</evidence>
<evidence type="ECO:0000313" key="1">
    <source>
        <dbReference type="EMBL" id="CAA2632057.1"/>
    </source>
</evidence>
<protein>
    <submittedName>
        <fullName evidence="1">Uncharacterized protein</fullName>
    </submittedName>
</protein>
<accession>A0A7I8JMD4</accession>
<evidence type="ECO:0000313" key="2">
    <source>
        <dbReference type="EMBL" id="CAA7408381.1"/>
    </source>
</evidence>
<reference evidence="1" key="1">
    <citation type="submission" date="2019-12" db="EMBL/GenBank/DDBJ databases">
        <authorList>
            <person name="Scholz U."/>
            <person name="Mascher M."/>
            <person name="Fiebig A."/>
        </authorList>
    </citation>
    <scope>NUCLEOTIDE SEQUENCE</scope>
</reference>
<sequence length="36" mass="4084">MTYRRYGMSGTSPISMGANPKMRGPGSLPVWYKYQN</sequence>
<dbReference type="AlphaFoldDB" id="A0A7I8JMD4"/>
<dbReference type="EMBL" id="LR746278">
    <property type="protein sequence ID" value="CAA7408381.1"/>
    <property type="molecule type" value="Genomic_DNA"/>
</dbReference>